<dbReference type="EMBL" id="CAJOBH010244020">
    <property type="protein sequence ID" value="CAF5118919.1"/>
    <property type="molecule type" value="Genomic_DNA"/>
</dbReference>
<dbReference type="Proteomes" id="UP000681967">
    <property type="component" value="Unassembled WGS sequence"/>
</dbReference>
<dbReference type="EMBL" id="CAJOBI010311978">
    <property type="protein sequence ID" value="CAF5171428.1"/>
    <property type="molecule type" value="Genomic_DNA"/>
</dbReference>
<evidence type="ECO:0000313" key="3">
    <source>
        <dbReference type="Proteomes" id="UP000681967"/>
    </source>
</evidence>
<feature type="non-terminal residue" evidence="1">
    <location>
        <position position="88"/>
    </location>
</feature>
<reference evidence="1" key="1">
    <citation type="submission" date="2021-02" db="EMBL/GenBank/DDBJ databases">
        <authorList>
            <person name="Nowell W R."/>
        </authorList>
    </citation>
    <scope>NUCLEOTIDE SEQUENCE</scope>
</reference>
<dbReference type="AlphaFoldDB" id="A0A8S3FEY4"/>
<dbReference type="Proteomes" id="UP000676336">
    <property type="component" value="Unassembled WGS sequence"/>
</dbReference>
<proteinExistence type="predicted"/>
<evidence type="ECO:0000313" key="1">
    <source>
        <dbReference type="EMBL" id="CAF5118919.1"/>
    </source>
</evidence>
<evidence type="ECO:0000313" key="2">
    <source>
        <dbReference type="EMBL" id="CAF5171428.1"/>
    </source>
</evidence>
<sequence>MEYTSKKSSWLEYFNEPVGRTFKHEALFYDLTDMQSTPIDNNNYTRMDSDMGLSYDVDSNTHHLSGRVLSLENSKIRSNKQQRTTLAK</sequence>
<name>A0A8S3FEY4_9BILA</name>
<gene>
    <name evidence="1" type="ORF">BYL167_LOCUS66773</name>
    <name evidence="2" type="ORF">SMN809_LOCUS65755</name>
</gene>
<accession>A0A8S3FEY4</accession>
<organism evidence="1 3">
    <name type="scientific">Rotaria magnacalcarata</name>
    <dbReference type="NCBI Taxonomy" id="392030"/>
    <lineage>
        <taxon>Eukaryota</taxon>
        <taxon>Metazoa</taxon>
        <taxon>Spiralia</taxon>
        <taxon>Gnathifera</taxon>
        <taxon>Rotifera</taxon>
        <taxon>Eurotatoria</taxon>
        <taxon>Bdelloidea</taxon>
        <taxon>Philodinida</taxon>
        <taxon>Philodinidae</taxon>
        <taxon>Rotaria</taxon>
    </lineage>
</organism>
<protein>
    <submittedName>
        <fullName evidence="1">Uncharacterized protein</fullName>
    </submittedName>
</protein>
<comment type="caution">
    <text evidence="1">The sequence shown here is derived from an EMBL/GenBank/DDBJ whole genome shotgun (WGS) entry which is preliminary data.</text>
</comment>